<evidence type="ECO:0000313" key="2">
    <source>
        <dbReference type="EMBL" id="UYG53956.1"/>
    </source>
</evidence>
<geneLocation type="plasmid" evidence="2 3">
    <name>unnamed2</name>
</geneLocation>
<keyword evidence="3" id="KW-1185">Reference proteome</keyword>
<dbReference type="Gene3D" id="1.10.530.10">
    <property type="match status" value="1"/>
</dbReference>
<dbReference type="Pfam" id="PF01464">
    <property type="entry name" value="SLT"/>
    <property type="match status" value="1"/>
</dbReference>
<proteinExistence type="predicted"/>
<reference evidence="2" key="1">
    <citation type="submission" date="2022-09" db="EMBL/GenBank/DDBJ databases">
        <title>The complete genome of Acidovorax sp. 5MLIR.</title>
        <authorList>
            <person name="Liu L."/>
            <person name="Yue J."/>
            <person name="Yang F."/>
            <person name="Yuan J."/>
            <person name="Li L."/>
        </authorList>
    </citation>
    <scope>NUCLEOTIDE SEQUENCE</scope>
    <source>
        <strain evidence="2">5MLIR</strain>
        <plasmid evidence="2">unnamed2</plasmid>
    </source>
</reference>
<dbReference type="RefSeq" id="WP_231045114.1">
    <property type="nucleotide sequence ID" value="NZ_CP106883.1"/>
</dbReference>
<evidence type="ECO:0000259" key="1">
    <source>
        <dbReference type="Pfam" id="PF01464"/>
    </source>
</evidence>
<dbReference type="Proteomes" id="UP001162800">
    <property type="component" value="Plasmid unnamed2"/>
</dbReference>
<gene>
    <name evidence="2" type="ORF">M9799_20330</name>
</gene>
<dbReference type="CDD" id="cd16892">
    <property type="entry name" value="LT_VirB1-like"/>
    <property type="match status" value="1"/>
</dbReference>
<feature type="domain" description="Transglycosylase SLT" evidence="1">
    <location>
        <begin position="8"/>
        <end position="148"/>
    </location>
</feature>
<dbReference type="InterPro" id="IPR023346">
    <property type="entry name" value="Lysozyme-like_dom_sf"/>
</dbReference>
<dbReference type="SUPFAM" id="SSF53955">
    <property type="entry name" value="Lysozyme-like"/>
    <property type="match status" value="1"/>
</dbReference>
<dbReference type="InterPro" id="IPR008258">
    <property type="entry name" value="Transglycosylase_SLT_dom_1"/>
</dbReference>
<organism evidence="2 3">
    <name type="scientific">Comamonas endophytica</name>
    <dbReference type="NCBI Taxonomy" id="2949090"/>
    <lineage>
        <taxon>Bacteria</taxon>
        <taxon>Pseudomonadati</taxon>
        <taxon>Pseudomonadota</taxon>
        <taxon>Betaproteobacteria</taxon>
        <taxon>Burkholderiales</taxon>
        <taxon>Comamonadaceae</taxon>
        <taxon>Comamonas</taxon>
    </lineage>
</organism>
<dbReference type="EMBL" id="CP106883">
    <property type="protein sequence ID" value="UYG53956.1"/>
    <property type="molecule type" value="Genomic_DNA"/>
</dbReference>
<evidence type="ECO:0000313" key="3">
    <source>
        <dbReference type="Proteomes" id="UP001162800"/>
    </source>
</evidence>
<sequence>MTGLELLAACAPNVAPATIQKIIHVESRGNPIAVNANDRVVAGKDGTKTRVRFKAPIPIQSAQDAVTVAYAAIEAGHSVDLGYMQVNSRNLPALGMSVEEMLSDGCKNVAAGAQVLAAFYASALPRFGSEQAALRAALSAYNTGNFNRGFLNGYVARYGIAGGAAPGVNVPALDPRTSPTAIFVRQQPRKDASMNDTKDQAAPVAIRVDPVISRSQADAGLPGVQVEYTAEEAERNGAFEETALSEADAWEANADLAADDPQGTAILVGGKRVQRKGRGG</sequence>
<name>A0ABY6GFU0_9BURK</name>
<accession>A0ABY6GFU0</accession>
<keyword evidence="2" id="KW-0614">Plasmid</keyword>
<protein>
    <submittedName>
        <fullName evidence="2">Lytic transglycosylase domain-containing protein</fullName>
    </submittedName>
</protein>